<proteinExistence type="predicted"/>
<dbReference type="RefSeq" id="WP_196826333.1">
    <property type="nucleotide sequence ID" value="NZ_CP065738.1"/>
</dbReference>
<evidence type="ECO:0000313" key="4">
    <source>
        <dbReference type="Proteomes" id="UP000594975"/>
    </source>
</evidence>
<name>A0A7T3FA07_9MICC</name>
<organism evidence="3 4">
    <name type="scientific">Rothia kristinae</name>
    <dbReference type="NCBI Taxonomy" id="37923"/>
    <lineage>
        <taxon>Bacteria</taxon>
        <taxon>Bacillati</taxon>
        <taxon>Actinomycetota</taxon>
        <taxon>Actinomycetes</taxon>
        <taxon>Micrococcales</taxon>
        <taxon>Micrococcaceae</taxon>
        <taxon>Rothia</taxon>
    </lineage>
</organism>
<dbReference type="EMBL" id="CP065738">
    <property type="protein sequence ID" value="QPT53241.1"/>
    <property type="molecule type" value="Genomic_DNA"/>
</dbReference>
<evidence type="ECO:0000256" key="2">
    <source>
        <dbReference type="SAM" id="Phobius"/>
    </source>
</evidence>
<dbReference type="KEGG" id="rkr:I6G21_08145"/>
<feature type="compositionally biased region" description="Low complexity" evidence="1">
    <location>
        <begin position="1"/>
        <end position="29"/>
    </location>
</feature>
<dbReference type="GeneID" id="61263357"/>
<feature type="region of interest" description="Disordered" evidence="1">
    <location>
        <begin position="1"/>
        <end position="41"/>
    </location>
</feature>
<gene>
    <name evidence="3" type="ORF">I6G21_08145</name>
</gene>
<keyword evidence="2" id="KW-0472">Membrane</keyword>
<evidence type="ECO:0000313" key="3">
    <source>
        <dbReference type="EMBL" id="QPT53241.1"/>
    </source>
</evidence>
<keyword evidence="2" id="KW-0812">Transmembrane</keyword>
<protein>
    <submittedName>
        <fullName evidence="3">Uncharacterized protein</fullName>
    </submittedName>
</protein>
<dbReference type="AlphaFoldDB" id="A0A7T3FA07"/>
<accession>A0A7T3FA07</accession>
<keyword evidence="2" id="KW-1133">Transmembrane helix</keyword>
<feature type="transmembrane region" description="Helical" evidence="2">
    <location>
        <begin position="51"/>
        <end position="74"/>
    </location>
</feature>
<sequence length="251" mass="26229">MTKNQKSSTKSSKSSPSQRSTGGRTASSRSARDRLRQMQLQEAKARRARRLITGAAIAVVVLAVAAGAVVIASLQGGGSDGPTGGAAAAGRRDLPPWSLPANTSDAAKAVGLRVGPMEGTAAHFHSHLDISVNGQPIAVPANIGVDPASGQMSELHTHDERGVLHVEAPTADGRYTLGQVFTEWQVRLDAEGIGGLDNSNTDSLRAYVDGKRFQGDPATIQLTAHRQISLVYGPRDATDDPAASYAFEQGE</sequence>
<evidence type="ECO:0000256" key="1">
    <source>
        <dbReference type="SAM" id="MobiDB-lite"/>
    </source>
</evidence>
<dbReference type="Proteomes" id="UP000594975">
    <property type="component" value="Chromosome"/>
</dbReference>
<reference evidence="3 4" key="1">
    <citation type="submission" date="2020-12" db="EMBL/GenBank/DDBJ databases">
        <title>FDA dAtabase for Regulatory Grade micrObial Sequences (FDA-ARGOS): Supporting development and validation of Infectious Disease Dx tests.</title>
        <authorList>
            <person name="Sproer C."/>
            <person name="Gronow S."/>
            <person name="Severitt S."/>
            <person name="Schroder I."/>
            <person name="Tallon L."/>
            <person name="Sadzewicz L."/>
            <person name="Zhao X."/>
            <person name="Boylan J."/>
            <person name="Ott S."/>
            <person name="Bowen H."/>
            <person name="Vavikolanu K."/>
            <person name="Mehta A."/>
            <person name="Aluvathingal J."/>
            <person name="Nadendla S."/>
            <person name="Lowell S."/>
            <person name="Myers T."/>
            <person name="Yan Y."/>
            <person name="Sichtig H."/>
        </authorList>
    </citation>
    <scope>NUCLEOTIDE SEQUENCE [LARGE SCALE GENOMIC DNA]</scope>
    <source>
        <strain evidence="3 4">FDAARGOS_864</strain>
    </source>
</reference>